<evidence type="ECO:0000313" key="10">
    <source>
        <dbReference type="EMBL" id="HIQ71231.1"/>
    </source>
</evidence>
<proteinExistence type="predicted"/>
<dbReference type="GO" id="GO:0005886">
    <property type="term" value="C:plasma membrane"/>
    <property type="evidence" value="ECO:0007669"/>
    <property type="project" value="UniProtKB-SubCell"/>
</dbReference>
<accession>A0A9D0Z8M2</accession>
<evidence type="ECO:0000256" key="6">
    <source>
        <dbReference type="ARBA" id="ARBA00022989"/>
    </source>
</evidence>
<dbReference type="SUPFAM" id="SSF103473">
    <property type="entry name" value="MFS general substrate transporter"/>
    <property type="match status" value="1"/>
</dbReference>
<evidence type="ECO:0000256" key="2">
    <source>
        <dbReference type="ARBA" id="ARBA00022448"/>
    </source>
</evidence>
<evidence type="ECO:0000256" key="7">
    <source>
        <dbReference type="ARBA" id="ARBA00023136"/>
    </source>
</evidence>
<feature type="transmembrane region" description="Helical" evidence="8">
    <location>
        <begin position="356"/>
        <end position="378"/>
    </location>
</feature>
<evidence type="ECO:0000256" key="4">
    <source>
        <dbReference type="ARBA" id="ARBA00022519"/>
    </source>
</evidence>
<evidence type="ECO:0000259" key="9">
    <source>
        <dbReference type="Pfam" id="PF12832"/>
    </source>
</evidence>
<organism evidence="10 11">
    <name type="scientific">Candidatus Onthenecus intestinigallinarum</name>
    <dbReference type="NCBI Taxonomy" id="2840875"/>
    <lineage>
        <taxon>Bacteria</taxon>
        <taxon>Bacillati</taxon>
        <taxon>Bacillota</taxon>
        <taxon>Clostridia</taxon>
        <taxon>Eubacteriales</taxon>
        <taxon>Candidatus Onthenecus</taxon>
    </lineage>
</organism>
<dbReference type="Gene3D" id="1.20.1250.20">
    <property type="entry name" value="MFS general substrate transporter like domains"/>
    <property type="match status" value="2"/>
</dbReference>
<feature type="transmembrane region" description="Helical" evidence="8">
    <location>
        <begin position="292"/>
        <end position="317"/>
    </location>
</feature>
<dbReference type="InterPro" id="IPR036259">
    <property type="entry name" value="MFS_trans_sf"/>
</dbReference>
<protein>
    <submittedName>
        <fullName evidence="10">MFS transporter</fullName>
    </submittedName>
</protein>
<evidence type="ECO:0000256" key="5">
    <source>
        <dbReference type="ARBA" id="ARBA00022692"/>
    </source>
</evidence>
<evidence type="ECO:0000313" key="11">
    <source>
        <dbReference type="Proteomes" id="UP000886887"/>
    </source>
</evidence>
<feature type="transmembrane region" description="Helical" evidence="8">
    <location>
        <begin position="44"/>
        <end position="64"/>
    </location>
</feature>
<dbReference type="InterPro" id="IPR024989">
    <property type="entry name" value="MFS_assoc_dom"/>
</dbReference>
<dbReference type="GO" id="GO:0030395">
    <property type="term" value="F:lactose binding"/>
    <property type="evidence" value="ECO:0007669"/>
    <property type="project" value="TreeGrafter"/>
</dbReference>
<dbReference type="EMBL" id="DVFJ01000009">
    <property type="protein sequence ID" value="HIQ71231.1"/>
    <property type="molecule type" value="Genomic_DNA"/>
</dbReference>
<evidence type="ECO:0000256" key="3">
    <source>
        <dbReference type="ARBA" id="ARBA00022475"/>
    </source>
</evidence>
<keyword evidence="5 8" id="KW-0812">Transmembrane</keyword>
<keyword evidence="4" id="KW-0997">Cell inner membrane</keyword>
<keyword evidence="6 8" id="KW-1133">Transmembrane helix</keyword>
<reference evidence="10" key="1">
    <citation type="submission" date="2020-10" db="EMBL/GenBank/DDBJ databases">
        <authorList>
            <person name="Gilroy R."/>
        </authorList>
    </citation>
    <scope>NUCLEOTIDE SEQUENCE</scope>
    <source>
        <strain evidence="10">ChiSxjej2B14-6234</strain>
    </source>
</reference>
<comment type="subcellular location">
    <subcellularLocation>
        <location evidence="1">Cell inner membrane</location>
        <topology evidence="1">Multi-pass membrane protein</topology>
    </subcellularLocation>
</comment>
<evidence type="ECO:0000256" key="8">
    <source>
        <dbReference type="SAM" id="Phobius"/>
    </source>
</evidence>
<feature type="transmembrane region" description="Helical" evidence="8">
    <location>
        <begin position="239"/>
        <end position="257"/>
    </location>
</feature>
<dbReference type="PANTHER" id="PTHR23522">
    <property type="entry name" value="BLL5896 PROTEIN"/>
    <property type="match status" value="1"/>
</dbReference>
<feature type="transmembrane region" description="Helical" evidence="8">
    <location>
        <begin position="329"/>
        <end position="350"/>
    </location>
</feature>
<dbReference type="Pfam" id="PF12832">
    <property type="entry name" value="MFS_1_like"/>
    <property type="match status" value="1"/>
</dbReference>
<dbReference type="PANTHER" id="PTHR23522:SF10">
    <property type="entry name" value="3-PHENYLPROPIONIC ACID TRANSPORTER-RELATED"/>
    <property type="match status" value="1"/>
</dbReference>
<reference evidence="10" key="2">
    <citation type="journal article" date="2021" name="PeerJ">
        <title>Extensive microbial diversity within the chicken gut microbiome revealed by metagenomics and culture.</title>
        <authorList>
            <person name="Gilroy R."/>
            <person name="Ravi A."/>
            <person name="Getino M."/>
            <person name="Pursley I."/>
            <person name="Horton D.L."/>
            <person name="Alikhan N.F."/>
            <person name="Baker D."/>
            <person name="Gharbi K."/>
            <person name="Hall N."/>
            <person name="Watson M."/>
            <person name="Adriaenssens E.M."/>
            <person name="Foster-Nyarko E."/>
            <person name="Jarju S."/>
            <person name="Secka A."/>
            <person name="Antonio M."/>
            <person name="Oren A."/>
            <person name="Chaudhuri R.R."/>
            <person name="La Ragione R."/>
            <person name="Hildebrand F."/>
            <person name="Pallen M.J."/>
        </authorList>
    </citation>
    <scope>NUCLEOTIDE SEQUENCE</scope>
    <source>
        <strain evidence="10">ChiSxjej2B14-6234</strain>
    </source>
</reference>
<feature type="transmembrane region" description="Helical" evidence="8">
    <location>
        <begin position="71"/>
        <end position="91"/>
    </location>
</feature>
<sequence length="387" mass="40408">MAQGGLRGRIAGYYAAEYAASSAFNGFVTLFYAARGMDAGQVSLLMAAGPLVALFALPVTGALADRARRRALALCAVYGLCALSSLCFLPARGFWPLLCATALFSCFSTCVSPLGEALALSRLHAAGLGFGRLRMAGTVSYALGSLLLGAFLDRGIERFVPSVCALYALGGACSLLLASRAAQTPGGAKKRPPFLSLLRRRELRTLLLFALCLQAAQGVFYALYGLFMTQSLHGTRADVGLGALVGTLSEIPFLLFADRLLRRLGAPRLLLLSAAGMALRLLLTGLSRSPAAAIAAQALCVDGVIVCAFAMAQYVSLSVPQEQAASGQMLLYVFTYAAARALGSLLALGLTRLPSLGAALCACAVLPAALLLFARPLLRLPPLPTRR</sequence>
<dbReference type="GO" id="GO:0015528">
    <property type="term" value="F:lactose:proton symporter activity"/>
    <property type="evidence" value="ECO:0007669"/>
    <property type="project" value="TreeGrafter"/>
</dbReference>
<keyword evidence="2" id="KW-0813">Transport</keyword>
<dbReference type="AlphaFoldDB" id="A0A9D0Z8M2"/>
<feature type="domain" description="Major facilitator superfamily associated" evidence="9">
    <location>
        <begin position="10"/>
        <end position="346"/>
    </location>
</feature>
<gene>
    <name evidence="10" type="ORF">IAB73_03350</name>
</gene>
<keyword evidence="7 8" id="KW-0472">Membrane</keyword>
<feature type="transmembrane region" description="Helical" evidence="8">
    <location>
        <begin position="12"/>
        <end position="32"/>
    </location>
</feature>
<keyword evidence="3" id="KW-1003">Cell membrane</keyword>
<evidence type="ECO:0000256" key="1">
    <source>
        <dbReference type="ARBA" id="ARBA00004429"/>
    </source>
</evidence>
<feature type="transmembrane region" description="Helical" evidence="8">
    <location>
        <begin position="133"/>
        <end position="152"/>
    </location>
</feature>
<name>A0A9D0Z8M2_9FIRM</name>
<feature type="transmembrane region" description="Helical" evidence="8">
    <location>
        <begin position="158"/>
        <end position="182"/>
    </location>
</feature>
<comment type="caution">
    <text evidence="10">The sequence shown here is derived from an EMBL/GenBank/DDBJ whole genome shotgun (WGS) entry which is preliminary data.</text>
</comment>
<feature type="transmembrane region" description="Helical" evidence="8">
    <location>
        <begin position="203"/>
        <end position="227"/>
    </location>
</feature>
<feature type="transmembrane region" description="Helical" evidence="8">
    <location>
        <begin position="269"/>
        <end position="286"/>
    </location>
</feature>
<dbReference type="Proteomes" id="UP000886887">
    <property type="component" value="Unassembled WGS sequence"/>
</dbReference>